<reference evidence="2" key="1">
    <citation type="journal article" date="2023" name="IScience">
        <title>Live-bearing cockroach genome reveals convergent evolutionary mechanisms linked to viviparity in insects and beyond.</title>
        <authorList>
            <person name="Fouks B."/>
            <person name="Harrison M.C."/>
            <person name="Mikhailova A.A."/>
            <person name="Marchal E."/>
            <person name="English S."/>
            <person name="Carruthers M."/>
            <person name="Jennings E.C."/>
            <person name="Chiamaka E.L."/>
            <person name="Frigard R.A."/>
            <person name="Pippel M."/>
            <person name="Attardo G.M."/>
            <person name="Benoit J.B."/>
            <person name="Bornberg-Bauer E."/>
            <person name="Tobe S.S."/>
        </authorList>
    </citation>
    <scope>NUCLEOTIDE SEQUENCE</scope>
    <source>
        <strain evidence="2">Stay&amp;Tobe</strain>
    </source>
</reference>
<dbReference type="AlphaFoldDB" id="A0AAD8EJU4"/>
<name>A0AAD8EJU4_DIPPU</name>
<evidence type="ECO:0000313" key="3">
    <source>
        <dbReference type="Proteomes" id="UP001233999"/>
    </source>
</evidence>
<dbReference type="SUPFAM" id="SSF50630">
    <property type="entry name" value="Acid proteases"/>
    <property type="match status" value="1"/>
</dbReference>
<proteinExistence type="predicted"/>
<sequence length="57" mass="6682">GNLCYSGFQPTHENYYMIGDYFIDHYYCEFDLDAKRMGFAHAVDNKPVTSWTSSMIM</sequence>
<dbReference type="PROSITE" id="PS51767">
    <property type="entry name" value="PEPTIDASE_A1"/>
    <property type="match status" value="1"/>
</dbReference>
<dbReference type="Proteomes" id="UP001233999">
    <property type="component" value="Unassembled WGS sequence"/>
</dbReference>
<reference evidence="2" key="2">
    <citation type="submission" date="2023-05" db="EMBL/GenBank/DDBJ databases">
        <authorList>
            <person name="Fouks B."/>
        </authorList>
    </citation>
    <scope>NUCLEOTIDE SEQUENCE</scope>
    <source>
        <strain evidence="2">Stay&amp;Tobe</strain>
        <tissue evidence="2">Testes</tissue>
    </source>
</reference>
<organism evidence="2 3">
    <name type="scientific">Diploptera punctata</name>
    <name type="common">Pacific beetle cockroach</name>
    <dbReference type="NCBI Taxonomy" id="6984"/>
    <lineage>
        <taxon>Eukaryota</taxon>
        <taxon>Metazoa</taxon>
        <taxon>Ecdysozoa</taxon>
        <taxon>Arthropoda</taxon>
        <taxon>Hexapoda</taxon>
        <taxon>Insecta</taxon>
        <taxon>Pterygota</taxon>
        <taxon>Neoptera</taxon>
        <taxon>Polyneoptera</taxon>
        <taxon>Dictyoptera</taxon>
        <taxon>Blattodea</taxon>
        <taxon>Blaberoidea</taxon>
        <taxon>Blaberidae</taxon>
        <taxon>Diplopterinae</taxon>
        <taxon>Diploptera</taxon>
    </lineage>
</organism>
<keyword evidence="3" id="KW-1185">Reference proteome</keyword>
<comment type="caution">
    <text evidence="2">The sequence shown here is derived from an EMBL/GenBank/DDBJ whole genome shotgun (WGS) entry which is preliminary data.</text>
</comment>
<gene>
    <name evidence="2" type="ORF">L9F63_015206</name>
</gene>
<dbReference type="InterPro" id="IPR033121">
    <property type="entry name" value="PEPTIDASE_A1"/>
</dbReference>
<feature type="domain" description="Peptidase A1" evidence="1">
    <location>
        <begin position="1"/>
        <end position="40"/>
    </location>
</feature>
<evidence type="ECO:0000259" key="1">
    <source>
        <dbReference type="PROSITE" id="PS51767"/>
    </source>
</evidence>
<evidence type="ECO:0000313" key="2">
    <source>
        <dbReference type="EMBL" id="KAJ9593260.1"/>
    </source>
</evidence>
<dbReference type="Pfam" id="PF00026">
    <property type="entry name" value="Asp"/>
    <property type="match status" value="1"/>
</dbReference>
<protein>
    <recommendedName>
        <fullName evidence="1">Peptidase A1 domain-containing protein</fullName>
    </recommendedName>
</protein>
<feature type="non-terminal residue" evidence="2">
    <location>
        <position position="1"/>
    </location>
</feature>
<accession>A0AAD8EJU4</accession>
<dbReference type="Gene3D" id="2.40.70.10">
    <property type="entry name" value="Acid Proteases"/>
    <property type="match status" value="1"/>
</dbReference>
<dbReference type="InterPro" id="IPR021109">
    <property type="entry name" value="Peptidase_aspartic_dom_sf"/>
</dbReference>
<dbReference type="EMBL" id="JASPKZ010003451">
    <property type="protein sequence ID" value="KAJ9593260.1"/>
    <property type="molecule type" value="Genomic_DNA"/>
</dbReference>